<comment type="subcellular location">
    <subcellularLocation>
        <location evidence="1">Cell membrane</location>
    </subcellularLocation>
</comment>
<evidence type="ECO:0000256" key="4">
    <source>
        <dbReference type="ARBA" id="ARBA00022679"/>
    </source>
</evidence>
<dbReference type="EMBL" id="UOES01000443">
    <property type="protein sequence ID" value="VAW28716.1"/>
    <property type="molecule type" value="Genomic_DNA"/>
</dbReference>
<evidence type="ECO:0000256" key="5">
    <source>
        <dbReference type="ARBA" id="ARBA00023136"/>
    </source>
</evidence>
<dbReference type="GO" id="GO:0016757">
    <property type="term" value="F:glycosyltransferase activity"/>
    <property type="evidence" value="ECO:0007669"/>
    <property type="project" value="UniProtKB-KW"/>
</dbReference>
<evidence type="ECO:0000256" key="3">
    <source>
        <dbReference type="ARBA" id="ARBA00022676"/>
    </source>
</evidence>
<evidence type="ECO:0000313" key="6">
    <source>
        <dbReference type="EMBL" id="VAW28716.1"/>
    </source>
</evidence>
<keyword evidence="3" id="KW-0328">Glycosyltransferase</keyword>
<sequence>MSIYLDRYAYPPLALQPPTHANTGIIIVIPVFNEKHTTTALNSLLVSDLPDVNTEVLIIINQSIECDAAIEKQNSVTLNEIRNWIKSNTKAGIQFYVTKIDLPKKHAGVGLARKAGMDEAVRRFEKIGNEKGIILCYDADCTCSSNYIKEVYSAFCTKQLKGASINFKHLHKELTPKELNGIIQYELHLRYYVNALRKAGYPYAFHTIGSSMAVRTDIYKKAGGMNKRKAGEDFHFLHKVIPYGSYDEITGATVYPSSRVSDRVPFGTGKAMNEWLKKNEKHLYSYHPEIFKEIAQLLQLVPTFYGERSPIRVTGNLSEGIKSYLSKEKFESVCKDIQRQSNNLPTFIHRWYNWFNGLKALHLVHFLRDHYYPSITISKAASQLINSDMSNPSDLLAVYQKMDTDFKADQISLQHLYF</sequence>
<dbReference type="InterPro" id="IPR029044">
    <property type="entry name" value="Nucleotide-diphossugar_trans"/>
</dbReference>
<proteinExistence type="predicted"/>
<organism evidence="6">
    <name type="scientific">hydrothermal vent metagenome</name>
    <dbReference type="NCBI Taxonomy" id="652676"/>
    <lineage>
        <taxon>unclassified sequences</taxon>
        <taxon>metagenomes</taxon>
        <taxon>ecological metagenomes</taxon>
    </lineage>
</organism>
<dbReference type="Gene3D" id="3.90.550.10">
    <property type="entry name" value="Spore Coat Polysaccharide Biosynthesis Protein SpsA, Chain A"/>
    <property type="match status" value="1"/>
</dbReference>
<keyword evidence="2" id="KW-1003">Cell membrane</keyword>
<dbReference type="AlphaFoldDB" id="A0A3B0V9R1"/>
<accession>A0A3B0V9R1</accession>
<name>A0A3B0V9R1_9ZZZZ</name>
<dbReference type="GO" id="GO:0005886">
    <property type="term" value="C:plasma membrane"/>
    <property type="evidence" value="ECO:0007669"/>
    <property type="project" value="UniProtKB-SubCell"/>
</dbReference>
<evidence type="ECO:0000256" key="1">
    <source>
        <dbReference type="ARBA" id="ARBA00004236"/>
    </source>
</evidence>
<dbReference type="SUPFAM" id="SSF53448">
    <property type="entry name" value="Nucleotide-diphospho-sugar transferases"/>
    <property type="match status" value="1"/>
</dbReference>
<reference evidence="6" key="1">
    <citation type="submission" date="2018-06" db="EMBL/GenBank/DDBJ databases">
        <authorList>
            <person name="Zhirakovskaya E."/>
        </authorList>
    </citation>
    <scope>NUCLEOTIDE SEQUENCE</scope>
</reference>
<keyword evidence="4" id="KW-0808">Transferase</keyword>
<dbReference type="PANTHER" id="PTHR43646:SF2">
    <property type="entry name" value="GLYCOSYLTRANSFERASE 2-LIKE DOMAIN-CONTAINING PROTEIN"/>
    <property type="match status" value="1"/>
</dbReference>
<gene>
    <name evidence="6" type="ORF">MNBD_BACTEROID06-257</name>
</gene>
<keyword evidence="5" id="KW-0472">Membrane</keyword>
<protein>
    <submittedName>
        <fullName evidence="6">Uncharacterized protein</fullName>
    </submittedName>
</protein>
<dbReference type="PANTHER" id="PTHR43646">
    <property type="entry name" value="GLYCOSYLTRANSFERASE"/>
    <property type="match status" value="1"/>
</dbReference>
<evidence type="ECO:0000256" key="2">
    <source>
        <dbReference type="ARBA" id="ARBA00022475"/>
    </source>
</evidence>